<organism evidence="1 2">
    <name type="scientific">Taxus chinensis</name>
    <name type="common">Chinese yew</name>
    <name type="synonym">Taxus wallichiana var. chinensis</name>
    <dbReference type="NCBI Taxonomy" id="29808"/>
    <lineage>
        <taxon>Eukaryota</taxon>
        <taxon>Viridiplantae</taxon>
        <taxon>Streptophyta</taxon>
        <taxon>Embryophyta</taxon>
        <taxon>Tracheophyta</taxon>
        <taxon>Spermatophyta</taxon>
        <taxon>Pinopsida</taxon>
        <taxon>Pinidae</taxon>
        <taxon>Conifers II</taxon>
        <taxon>Cupressales</taxon>
        <taxon>Taxaceae</taxon>
        <taxon>Taxus</taxon>
    </lineage>
</organism>
<comment type="caution">
    <text evidence="1">The sequence shown here is derived from an EMBL/GenBank/DDBJ whole genome shotgun (WGS) entry which is preliminary data.</text>
</comment>
<proteinExistence type="predicted"/>
<protein>
    <submittedName>
        <fullName evidence="1">Uncharacterized protein</fullName>
    </submittedName>
</protein>
<dbReference type="AlphaFoldDB" id="A0AA38CMU0"/>
<evidence type="ECO:0000313" key="1">
    <source>
        <dbReference type="EMBL" id="KAH9302567.1"/>
    </source>
</evidence>
<accession>A0AA38CMU0</accession>
<evidence type="ECO:0000313" key="2">
    <source>
        <dbReference type="Proteomes" id="UP000824469"/>
    </source>
</evidence>
<dbReference type="Proteomes" id="UP000824469">
    <property type="component" value="Unassembled WGS sequence"/>
</dbReference>
<sequence length="76" mass="8364">MAHLPPNPFVNFMGSSPLALNAQNQVPVAALKNIPYFTGENHTTPIDHIQDIANACAIHEINEMDVYSQVVGFIFQ</sequence>
<gene>
    <name evidence="1" type="ORF">KI387_014150</name>
</gene>
<feature type="non-terminal residue" evidence="1">
    <location>
        <position position="76"/>
    </location>
</feature>
<keyword evidence="2" id="KW-1185">Reference proteome</keyword>
<name>A0AA38CMU0_TAXCH</name>
<dbReference type="EMBL" id="JAHRHJ020000009">
    <property type="protein sequence ID" value="KAH9302567.1"/>
    <property type="molecule type" value="Genomic_DNA"/>
</dbReference>
<reference evidence="1 2" key="1">
    <citation type="journal article" date="2021" name="Nat. Plants">
        <title>The Taxus genome provides insights into paclitaxel biosynthesis.</title>
        <authorList>
            <person name="Xiong X."/>
            <person name="Gou J."/>
            <person name="Liao Q."/>
            <person name="Li Y."/>
            <person name="Zhou Q."/>
            <person name="Bi G."/>
            <person name="Li C."/>
            <person name="Du R."/>
            <person name="Wang X."/>
            <person name="Sun T."/>
            <person name="Guo L."/>
            <person name="Liang H."/>
            <person name="Lu P."/>
            <person name="Wu Y."/>
            <person name="Zhang Z."/>
            <person name="Ro D.K."/>
            <person name="Shang Y."/>
            <person name="Huang S."/>
            <person name="Yan J."/>
        </authorList>
    </citation>
    <scope>NUCLEOTIDE SEQUENCE [LARGE SCALE GENOMIC DNA]</scope>
    <source>
        <strain evidence="1">Ta-2019</strain>
    </source>
</reference>